<dbReference type="RefSeq" id="WP_114450340.1">
    <property type="nucleotide sequence ID" value="NZ_QPHM01000001.1"/>
</dbReference>
<organism evidence="2 3">
    <name type="scientific">Haloplanus salinus</name>
    <dbReference type="NCBI Taxonomy" id="1126245"/>
    <lineage>
        <taxon>Archaea</taxon>
        <taxon>Methanobacteriati</taxon>
        <taxon>Methanobacteriota</taxon>
        <taxon>Stenosarchaea group</taxon>
        <taxon>Halobacteria</taxon>
        <taxon>Halobacteriales</taxon>
        <taxon>Haloferacaceae</taxon>
        <taxon>Haloplanus</taxon>
    </lineage>
</organism>
<sequence length="77" mass="8372">MPSYRTLARRLSAFGALAGLAHLLVPARLLAAAEWGYDRALAVEFAPRPAAPRRVRLIGLVMLVGAALCYRLLGRSR</sequence>
<evidence type="ECO:0000313" key="3">
    <source>
        <dbReference type="Proteomes" id="UP000252189"/>
    </source>
</evidence>
<keyword evidence="1" id="KW-0472">Membrane</keyword>
<keyword evidence="1" id="KW-0812">Transmembrane</keyword>
<evidence type="ECO:0000313" key="2">
    <source>
        <dbReference type="EMBL" id="RCU48708.1"/>
    </source>
</evidence>
<keyword evidence="3" id="KW-1185">Reference proteome</keyword>
<evidence type="ECO:0000256" key="1">
    <source>
        <dbReference type="SAM" id="Phobius"/>
    </source>
</evidence>
<accession>A0A368NDY6</accession>
<name>A0A368NDY6_9EURY</name>
<comment type="caution">
    <text evidence="2">The sequence shown here is derived from an EMBL/GenBank/DDBJ whole genome shotgun (WGS) entry which is preliminary data.</text>
</comment>
<protein>
    <submittedName>
        <fullName evidence="2">Uncharacterized protein</fullName>
    </submittedName>
</protein>
<keyword evidence="1" id="KW-1133">Transmembrane helix</keyword>
<proteinExistence type="predicted"/>
<gene>
    <name evidence="2" type="ORF">DU504_13945</name>
</gene>
<dbReference type="EMBL" id="QPHM01000001">
    <property type="protein sequence ID" value="RCU48708.1"/>
    <property type="molecule type" value="Genomic_DNA"/>
</dbReference>
<dbReference type="AlphaFoldDB" id="A0A368NDY6"/>
<reference evidence="2 3" key="1">
    <citation type="submission" date="2018-07" db="EMBL/GenBank/DDBJ databases">
        <title>Genome sequences of Haloplanus salinus JCM 18368T.</title>
        <authorList>
            <person name="Kim Y.B."/>
            <person name="Roh S.W."/>
        </authorList>
    </citation>
    <scope>NUCLEOTIDE SEQUENCE [LARGE SCALE GENOMIC DNA]</scope>
    <source>
        <strain evidence="2 3">JCM 18368</strain>
    </source>
</reference>
<feature type="transmembrane region" description="Helical" evidence="1">
    <location>
        <begin position="55"/>
        <end position="73"/>
    </location>
</feature>
<dbReference type="Proteomes" id="UP000252189">
    <property type="component" value="Unassembled WGS sequence"/>
</dbReference>